<evidence type="ECO:0000313" key="1">
    <source>
        <dbReference type="EMBL" id="SVD86819.1"/>
    </source>
</evidence>
<dbReference type="EMBL" id="UINC01178584">
    <property type="protein sequence ID" value="SVD86819.1"/>
    <property type="molecule type" value="Genomic_DNA"/>
</dbReference>
<dbReference type="Gene3D" id="3.40.50.2000">
    <property type="entry name" value="Glycogen Phosphorylase B"/>
    <property type="match status" value="1"/>
</dbReference>
<evidence type="ECO:0008006" key="2">
    <source>
        <dbReference type="Google" id="ProtNLM"/>
    </source>
</evidence>
<name>A0A382YV46_9ZZZZ</name>
<organism evidence="1">
    <name type="scientific">marine metagenome</name>
    <dbReference type="NCBI Taxonomy" id="408172"/>
    <lineage>
        <taxon>unclassified sequences</taxon>
        <taxon>metagenomes</taxon>
        <taxon>ecological metagenomes</taxon>
    </lineage>
</organism>
<protein>
    <recommendedName>
        <fullName evidence="2">Glycosyltransferase subfamily 4-like N-terminal domain-containing protein</fullName>
    </recommendedName>
</protein>
<sequence>MYSGDRDVGRGRLGAFQSTLTGMAPYWDRIDVLTPGHEKASPAVLLGNVYVHPSPRSRFVQSRFVVEMVDKLVRERHYSIAISHDHGIFSNGFAAMETESRFGIPYISEIHHVPGYPRAGSLKEVGQKWMAR</sequence>
<feature type="non-terminal residue" evidence="1">
    <location>
        <position position="132"/>
    </location>
</feature>
<reference evidence="1" key="1">
    <citation type="submission" date="2018-05" db="EMBL/GenBank/DDBJ databases">
        <authorList>
            <person name="Lanie J.A."/>
            <person name="Ng W.-L."/>
            <person name="Kazmierczak K.M."/>
            <person name="Andrzejewski T.M."/>
            <person name="Davidsen T.M."/>
            <person name="Wayne K.J."/>
            <person name="Tettelin H."/>
            <person name="Glass J.I."/>
            <person name="Rusch D."/>
            <person name="Podicherti R."/>
            <person name="Tsui H.-C.T."/>
            <person name="Winkler M.E."/>
        </authorList>
    </citation>
    <scope>NUCLEOTIDE SEQUENCE</scope>
</reference>
<gene>
    <name evidence="1" type="ORF">METZ01_LOCUS439673</name>
</gene>
<dbReference type="AlphaFoldDB" id="A0A382YV46"/>
<proteinExistence type="predicted"/>
<accession>A0A382YV46</accession>